<proteinExistence type="predicted"/>
<organism evidence="2 3">
    <name type="scientific">Lachnellula occidentalis</name>
    <dbReference type="NCBI Taxonomy" id="215460"/>
    <lineage>
        <taxon>Eukaryota</taxon>
        <taxon>Fungi</taxon>
        <taxon>Dikarya</taxon>
        <taxon>Ascomycota</taxon>
        <taxon>Pezizomycotina</taxon>
        <taxon>Leotiomycetes</taxon>
        <taxon>Helotiales</taxon>
        <taxon>Lachnaceae</taxon>
        <taxon>Lachnellula</taxon>
    </lineage>
</organism>
<dbReference type="PANTHER" id="PTHR38048">
    <property type="entry name" value="EXPRESSED PROTEIN"/>
    <property type="match status" value="1"/>
</dbReference>
<feature type="domain" description="Hemerythrin-like" evidence="1">
    <location>
        <begin position="56"/>
        <end position="181"/>
    </location>
</feature>
<dbReference type="CDD" id="cd12108">
    <property type="entry name" value="Hr-like"/>
    <property type="match status" value="1"/>
</dbReference>
<reference evidence="2 3" key="1">
    <citation type="submission" date="2018-05" db="EMBL/GenBank/DDBJ databases">
        <title>Genome sequencing and assembly of the regulated plant pathogen Lachnellula willkommii and related sister species for the development of diagnostic species identification markers.</title>
        <authorList>
            <person name="Giroux E."/>
            <person name="Bilodeau G."/>
        </authorList>
    </citation>
    <scope>NUCLEOTIDE SEQUENCE [LARGE SCALE GENOMIC DNA]</scope>
    <source>
        <strain evidence="2 3">CBS 160.35</strain>
    </source>
</reference>
<protein>
    <recommendedName>
        <fullName evidence="1">Hemerythrin-like domain-containing protein</fullName>
    </recommendedName>
</protein>
<evidence type="ECO:0000313" key="2">
    <source>
        <dbReference type="EMBL" id="TVY44708.1"/>
    </source>
</evidence>
<evidence type="ECO:0000313" key="3">
    <source>
        <dbReference type="Proteomes" id="UP000443090"/>
    </source>
</evidence>
<comment type="caution">
    <text evidence="2">The sequence shown here is derived from an EMBL/GenBank/DDBJ whole genome shotgun (WGS) entry which is preliminary data.</text>
</comment>
<dbReference type="InterPro" id="IPR012312">
    <property type="entry name" value="Hemerythrin-like"/>
</dbReference>
<gene>
    <name evidence="2" type="ORF">LOCC1_G004624</name>
</gene>
<dbReference type="PANTHER" id="PTHR38048:SF2">
    <property type="entry name" value="HEMERYTHRIN-LIKE DOMAIN-CONTAINING PROTEIN"/>
    <property type="match status" value="1"/>
</dbReference>
<dbReference type="Pfam" id="PF01814">
    <property type="entry name" value="Hemerythrin"/>
    <property type="match status" value="1"/>
</dbReference>
<dbReference type="Gene3D" id="1.20.120.520">
    <property type="entry name" value="nmb1532 protein domain like"/>
    <property type="match status" value="1"/>
</dbReference>
<dbReference type="AlphaFoldDB" id="A0A8H8S3C1"/>
<dbReference type="EMBL" id="QGMI01000223">
    <property type="protein sequence ID" value="TVY44708.1"/>
    <property type="molecule type" value="Genomic_DNA"/>
</dbReference>
<dbReference type="Proteomes" id="UP000443090">
    <property type="component" value="Unassembled WGS sequence"/>
</dbReference>
<accession>A0A8H8S3C1</accession>
<dbReference type="OrthoDB" id="58416at2759"/>
<dbReference type="InterPro" id="IPR053206">
    <property type="entry name" value="Dimeric_xanthone_biosynth"/>
</dbReference>
<name>A0A8H8S3C1_9HELO</name>
<sequence length="272" mass="31094">MAITKKWATDGPFKLLSTPRAALKVRLSVSSHVSSCSINQNQGAPETKASKNASEMALVHNVLLRGLNSIYLQAPNIKEPMDIMDFMTFCDCWSRVLHAHHLTEETVYFPLLEEQTRQKGVMENNHNEHEAFLPGLEAFDKFVSTASDDFTLYDSAQFTKIIDDMGSPLEKHLHHEVKVLVDLEKDEGIDWDLLGKTMAQQSKKTADRVREVPFMITNSDVTYEGGIHGERFPPFPWFVGQIFRWFYTPQLYAAWRFSCCDDYGVPRDLPFV</sequence>
<evidence type="ECO:0000259" key="1">
    <source>
        <dbReference type="Pfam" id="PF01814"/>
    </source>
</evidence>
<keyword evidence="3" id="KW-1185">Reference proteome</keyword>